<evidence type="ECO:0000313" key="3">
    <source>
        <dbReference type="Proteomes" id="UP000664277"/>
    </source>
</evidence>
<keyword evidence="1" id="KW-0472">Membrane</keyword>
<feature type="transmembrane region" description="Helical" evidence="1">
    <location>
        <begin position="360"/>
        <end position="381"/>
    </location>
</feature>
<proteinExistence type="predicted"/>
<sequence length="445" mass="48075">MSEGGRSVDPSGISGLQSHGKSFFIQISYSGESSRKLVHLLMGLVCLSFPFVFSDPAPVNLLALFICLFFLVLRLSPGAAELRTVLFSVDRFSLGEMFFPIAVATIFNLASAPLYYLVPMAVLALADSVAALVGERFGAHFYRLRYGVKSLEGSFAFWLVAMLAGLSLLVVCGVGVSKAILVAILLACMACVVEAISFGGADNLLIPVSILFVLERALPLPEAQLAVQVFIFAGLTLAVLVNKERSSLNDGATLGSLAFLYFVFTEGGAAYLLMPLILLFSYKRLLPRRFRYLSNRHGGSAILCFLPALLFLFLPAFQSLLAKHFQPAELLSAYGLAFAIHGAIIGSAHISLASKRKGRTFLLIINTLKSWSLLFLPSFFFRQGAAIDLSSCLTALGGLVCVFAATFIFACFTKVGDVDERIGRSRWFKQGALASLGSFVYLMAV</sequence>
<feature type="transmembrane region" description="Helical" evidence="1">
    <location>
        <begin position="59"/>
        <end position="80"/>
    </location>
</feature>
<keyword evidence="1" id="KW-1133">Transmembrane helix</keyword>
<dbReference type="PANTHER" id="PTHR31303">
    <property type="entry name" value="CTP-DEPENDENT DIACYLGLYCEROL KINASE 1"/>
    <property type="match status" value="1"/>
</dbReference>
<dbReference type="Proteomes" id="UP000664277">
    <property type="component" value="Unassembled WGS sequence"/>
</dbReference>
<dbReference type="PANTHER" id="PTHR31303:SF1">
    <property type="entry name" value="CTP-DEPENDENT DIACYLGLYCEROL KINASE 1"/>
    <property type="match status" value="1"/>
</dbReference>
<feature type="transmembrane region" description="Helical" evidence="1">
    <location>
        <begin position="301"/>
        <end position="321"/>
    </location>
</feature>
<dbReference type="AlphaFoldDB" id="A0A8J7PL61"/>
<evidence type="ECO:0000313" key="2">
    <source>
        <dbReference type="EMBL" id="MBN8659837.1"/>
    </source>
</evidence>
<comment type="caution">
    <text evidence="2">The sequence shown here is derived from an EMBL/GenBank/DDBJ whole genome shotgun (WGS) entry which is preliminary data.</text>
</comment>
<accession>A0A8J7PL61</accession>
<protein>
    <recommendedName>
        <fullName evidence="4">Dolichol kinase</fullName>
    </recommendedName>
</protein>
<dbReference type="EMBL" id="JAFLCK010000005">
    <property type="protein sequence ID" value="MBN8659837.1"/>
    <property type="molecule type" value="Genomic_DNA"/>
</dbReference>
<feature type="transmembrane region" description="Helical" evidence="1">
    <location>
        <begin position="92"/>
        <end position="110"/>
    </location>
</feature>
<feature type="transmembrane region" description="Helical" evidence="1">
    <location>
        <begin position="254"/>
        <end position="280"/>
    </location>
</feature>
<reference evidence="2" key="1">
    <citation type="submission" date="2021-02" db="EMBL/GenBank/DDBJ databases">
        <title>Genome-Resolved Metagenomics of a Microbial Community Performing Photosynthetic Biological Nutrient Removal.</title>
        <authorList>
            <person name="Mcdaniel E.A."/>
        </authorList>
    </citation>
    <scope>NUCLEOTIDE SEQUENCE</scope>
    <source>
        <strain evidence="2">UWPOB_OBS1</strain>
    </source>
</reference>
<keyword evidence="1" id="KW-0812">Transmembrane</keyword>
<organism evidence="2 3">
    <name type="scientific">Candidatus Obscuribacter phosphatis</name>
    <dbReference type="NCBI Taxonomy" id="1906157"/>
    <lineage>
        <taxon>Bacteria</taxon>
        <taxon>Bacillati</taxon>
        <taxon>Candidatus Melainabacteria</taxon>
        <taxon>Candidatus Obscuribacterales</taxon>
        <taxon>Candidatus Obscuribacteraceae</taxon>
        <taxon>Candidatus Obscuribacter</taxon>
    </lineage>
</organism>
<feature type="transmembrane region" description="Helical" evidence="1">
    <location>
        <begin position="155"/>
        <end position="176"/>
    </location>
</feature>
<dbReference type="GO" id="GO:0004143">
    <property type="term" value="F:ATP-dependent diacylglycerol kinase activity"/>
    <property type="evidence" value="ECO:0007669"/>
    <property type="project" value="InterPro"/>
</dbReference>
<dbReference type="InterPro" id="IPR037997">
    <property type="entry name" value="Dgk1-like"/>
</dbReference>
<feature type="transmembrane region" description="Helical" evidence="1">
    <location>
        <begin position="333"/>
        <end position="353"/>
    </location>
</feature>
<name>A0A8J7PL61_9BACT</name>
<feature type="transmembrane region" description="Helical" evidence="1">
    <location>
        <begin position="393"/>
        <end position="415"/>
    </location>
</feature>
<feature type="transmembrane region" description="Helical" evidence="1">
    <location>
        <begin position="225"/>
        <end position="242"/>
    </location>
</feature>
<feature type="transmembrane region" description="Helical" evidence="1">
    <location>
        <begin position="182"/>
        <end position="213"/>
    </location>
</feature>
<feature type="transmembrane region" description="Helical" evidence="1">
    <location>
        <begin position="116"/>
        <end position="134"/>
    </location>
</feature>
<evidence type="ECO:0008006" key="4">
    <source>
        <dbReference type="Google" id="ProtNLM"/>
    </source>
</evidence>
<evidence type="ECO:0000256" key="1">
    <source>
        <dbReference type="SAM" id="Phobius"/>
    </source>
</evidence>
<gene>
    <name evidence="2" type="ORF">J0M35_05705</name>
</gene>